<dbReference type="PANTHER" id="PTHR22602:SF0">
    <property type="entry name" value="TRANSFERASE CAF17, MITOCHONDRIAL-RELATED"/>
    <property type="match status" value="1"/>
</dbReference>
<name>A0ABT0DE64_9HYPH</name>
<dbReference type="Gene3D" id="3.30.1360.120">
    <property type="entry name" value="Probable tRNA modification gtpase trme, domain 1"/>
    <property type="match status" value="2"/>
</dbReference>
<reference evidence="4 5" key="1">
    <citation type="submission" date="2022-04" db="EMBL/GenBank/DDBJ databases">
        <authorList>
            <person name="Grouzdev D.S."/>
            <person name="Pantiukh K.S."/>
            <person name="Krutkina M.S."/>
        </authorList>
    </citation>
    <scope>NUCLEOTIDE SEQUENCE [LARGE SCALE GENOMIC DNA]</scope>
    <source>
        <strain evidence="4 5">6x-1</strain>
    </source>
</reference>
<evidence type="ECO:0000256" key="1">
    <source>
        <dbReference type="ARBA" id="ARBA00022946"/>
    </source>
</evidence>
<gene>
    <name evidence="4" type="ORF">MWN34_14045</name>
</gene>
<dbReference type="Proteomes" id="UP001203284">
    <property type="component" value="Unassembled WGS sequence"/>
</dbReference>
<feature type="domain" description="CAF17 C-terminal" evidence="3">
    <location>
        <begin position="247"/>
        <end position="319"/>
    </location>
</feature>
<protein>
    <submittedName>
        <fullName evidence="4">Folate-binding protein</fullName>
    </submittedName>
</protein>
<keyword evidence="5" id="KW-1185">Reference proteome</keyword>
<evidence type="ECO:0000313" key="4">
    <source>
        <dbReference type="EMBL" id="MCK0198032.1"/>
    </source>
</evidence>
<dbReference type="Pfam" id="PF25455">
    <property type="entry name" value="Beta-barrel_CAF17_C"/>
    <property type="match status" value="1"/>
</dbReference>
<dbReference type="SUPFAM" id="SSF103025">
    <property type="entry name" value="Folate-binding domain"/>
    <property type="match status" value="1"/>
</dbReference>
<dbReference type="InterPro" id="IPR027266">
    <property type="entry name" value="TrmE/GcvT-like"/>
</dbReference>
<evidence type="ECO:0000256" key="2">
    <source>
        <dbReference type="SAM" id="MobiDB-lite"/>
    </source>
</evidence>
<dbReference type="InterPro" id="IPR017703">
    <property type="entry name" value="YgfZ/GCV_T_CS"/>
</dbReference>
<organism evidence="4 5">
    <name type="scientific">Ancylobacter crimeensis</name>
    <dbReference type="NCBI Taxonomy" id="2579147"/>
    <lineage>
        <taxon>Bacteria</taxon>
        <taxon>Pseudomonadati</taxon>
        <taxon>Pseudomonadota</taxon>
        <taxon>Alphaproteobacteria</taxon>
        <taxon>Hyphomicrobiales</taxon>
        <taxon>Xanthobacteraceae</taxon>
        <taxon>Ancylobacter</taxon>
    </lineage>
</organism>
<accession>A0ABT0DE64</accession>
<dbReference type="PANTHER" id="PTHR22602">
    <property type="entry name" value="TRANSFERASE CAF17, MITOCHONDRIAL-RELATED"/>
    <property type="match status" value="1"/>
</dbReference>
<feature type="region of interest" description="Disordered" evidence="2">
    <location>
        <begin position="1"/>
        <end position="32"/>
    </location>
</feature>
<dbReference type="NCBIfam" id="TIGR03317">
    <property type="entry name" value="ygfZ_signature"/>
    <property type="match status" value="1"/>
</dbReference>
<dbReference type="InterPro" id="IPR045179">
    <property type="entry name" value="YgfZ/GcvT"/>
</dbReference>
<dbReference type="EMBL" id="JALKCH010000008">
    <property type="protein sequence ID" value="MCK0198032.1"/>
    <property type="molecule type" value="Genomic_DNA"/>
</dbReference>
<proteinExistence type="predicted"/>
<keyword evidence="1" id="KW-0809">Transit peptide</keyword>
<evidence type="ECO:0000259" key="3">
    <source>
        <dbReference type="Pfam" id="PF25455"/>
    </source>
</evidence>
<dbReference type="InterPro" id="IPR057460">
    <property type="entry name" value="CAF17_C"/>
</dbReference>
<comment type="caution">
    <text evidence="4">The sequence shown here is derived from an EMBL/GenBank/DDBJ whole genome shotgun (WGS) entry which is preliminary data.</text>
</comment>
<sequence length="329" mass="35197">MRQASAAGKREAPLRASAGRFTSPGGSWQEAERFRPPRARRIRMPIAILDSRAVIRVAGADAGHFLDNLLTARMPAPGAQRYAALLAPQGKIIADMIIAATEGGFRLDTPRSTADELLKRLRLYRLRSKIELGTLDDLSVCVAWGGDVPVIDAFVYDDPRLPGIPAPLGRRFLLPAVEAAGLGALPEAAWQAHRIALGVPEGGQDFLYGDAFPHEADMEQLGGVDFDKGCYVGQEIVSRMQHRGTARTRIIPFAVEGTLPPEGTPVRAGAKDIGRLGSGTGERALALVRLDRLGDALADGHAVMAGEARLTPAPLDWARFPIPGTERAA</sequence>
<dbReference type="RefSeq" id="WP_247029922.1">
    <property type="nucleotide sequence ID" value="NZ_JALKCH010000008.1"/>
</dbReference>
<evidence type="ECO:0000313" key="5">
    <source>
        <dbReference type="Proteomes" id="UP001203284"/>
    </source>
</evidence>